<feature type="region of interest" description="Disordered" evidence="1">
    <location>
        <begin position="770"/>
        <end position="845"/>
    </location>
</feature>
<feature type="region of interest" description="Disordered" evidence="1">
    <location>
        <begin position="281"/>
        <end position="313"/>
    </location>
</feature>
<evidence type="ECO:0000256" key="1">
    <source>
        <dbReference type="SAM" id="MobiDB-lite"/>
    </source>
</evidence>
<accession>A0A836BV29</accession>
<proteinExistence type="predicted"/>
<feature type="compositionally biased region" description="Basic and acidic residues" evidence="1">
    <location>
        <begin position="727"/>
        <end position="743"/>
    </location>
</feature>
<feature type="compositionally biased region" description="Low complexity" evidence="1">
    <location>
        <begin position="354"/>
        <end position="371"/>
    </location>
</feature>
<protein>
    <recommendedName>
        <fullName evidence="2">LsmAD domain-containing protein</fullName>
    </recommendedName>
</protein>
<gene>
    <name evidence="3" type="ORF">HYH03_012796</name>
</gene>
<dbReference type="GO" id="GO:0010494">
    <property type="term" value="C:cytoplasmic stress granule"/>
    <property type="evidence" value="ECO:0007669"/>
    <property type="project" value="TreeGrafter"/>
</dbReference>
<feature type="compositionally biased region" description="Gly residues" evidence="1">
    <location>
        <begin position="1075"/>
        <end position="1089"/>
    </location>
</feature>
<feature type="region of interest" description="Disordered" evidence="1">
    <location>
        <begin position="979"/>
        <end position="1103"/>
    </location>
</feature>
<dbReference type="InterPro" id="IPR009604">
    <property type="entry name" value="LsmAD_domain"/>
</dbReference>
<dbReference type="GO" id="GO:0034063">
    <property type="term" value="P:stress granule assembly"/>
    <property type="evidence" value="ECO:0007669"/>
    <property type="project" value="TreeGrafter"/>
</dbReference>
<feature type="compositionally biased region" description="Gly residues" evidence="1">
    <location>
        <begin position="684"/>
        <end position="711"/>
    </location>
</feature>
<feature type="region of interest" description="Disordered" evidence="1">
    <location>
        <begin position="494"/>
        <end position="559"/>
    </location>
</feature>
<feature type="compositionally biased region" description="Gly residues" evidence="1">
    <location>
        <begin position="984"/>
        <end position="1008"/>
    </location>
</feature>
<feature type="compositionally biased region" description="Gly residues" evidence="1">
    <location>
        <begin position="801"/>
        <end position="820"/>
    </location>
</feature>
<keyword evidence="4" id="KW-1185">Reference proteome</keyword>
<sequence length="1103" mass="107907">MSTFAAKVAGLRADVAAQQARQDAVGLRGNGAAASGPSSAQPARQTVGFSVANNTDRLGFVGNVLIGYKVEVQVASGVVYEGVFTSLQQDAKGVSVTLKYAKVIKDPNAPVSSDRTALAEKPVPVLTVVPADLVQLYAKDVRLSPEDLAGSDRSDVGFETDAAISRGRGGAMRELQRWQPEEGEDSGFFSLESTGNDVGWDQFAVNRDRFGVQTTWSEHFYTTKINRNECRITDEEASRLAKEIEQGVSGQVSNIHMLEERGGELGADVDEEALYGAVIREPLPGPSQPLPPQRPQQRSRGPSQSAADRSTAWGRAGSGVAAVAGGLTVAQQLQAQRQAQAQGGQLGSGGGAGPKSASIPIPAPSGPAAAGSGSGGGASADAAGSAGATAPIDIDPRKEVNKVRSSLTVGSKKDRSSPFGTPKLGGGMSRSPVFASPLVADPVGFSALDLDPGAPQVKLDPEAQAEFLRFKEEMNKKRSGQLGAEAALADLKKSSFKDRSGQPSGNGAAAAPAAPTEAPVAAAAASADGSSADGAAKPAAAANGEEAKPKVTLSKLNPNAKPFSLNINAKEFVPNFGPKPTAAAAPAAAAPAAPAAAVPAGSGAGSGPGSGGGSAAAAGILAAAAASSANANATAAPPAMAAAAAQAAASAMASGGAGGYMGGSSAHGLATTYHHSSAQAGPHGPQGGPGAHQAGPGGPQYGHGGAGGMHGGHGHERGFGGAGPMVREPRGGADHGSYHHRNDGGGGGYRGAGGDGGGYRGGGGGGDHGYRGGAGAGSGDAYHHHHHHHKGAGGPGEHHGGQGGKGSDGHGGGQGQGGGLHKVQPPPPPSGPMGGPGEGGPIPMMAMPNGVGPGMAPHGMVPITPAMAAQMGAVPYQMVAVAPGPGGTYMTSMPPGAVMGGPGGAVPIMYAVRPAGGGPAVMTPGMMMGGPGMPQGVPYGAVAGPYAMAPPGGMPPPSPTGRPPSTGFFQTAPNGPYTLIGPAPGHGHGHPGGPMGGQGQGPPMVGGHGHGHQHPMMGGPGHGGHGPGHGGPMGGPHGPMDGRQGGPGMGMGGPKGGGGRGGHRPQRMEHERQGPGAGQGPGPGPGQGPGQVQQQGPPRPDME</sequence>
<dbReference type="InterPro" id="IPR045117">
    <property type="entry name" value="ATXN2-like"/>
</dbReference>
<evidence type="ECO:0000313" key="4">
    <source>
        <dbReference type="Proteomes" id="UP000612055"/>
    </source>
</evidence>
<feature type="region of interest" description="Disordered" evidence="1">
    <location>
        <begin position="340"/>
        <end position="429"/>
    </location>
</feature>
<feature type="compositionally biased region" description="Gly residues" evidence="1">
    <location>
        <begin position="1018"/>
        <end position="1060"/>
    </location>
</feature>
<feature type="region of interest" description="Disordered" evidence="1">
    <location>
        <begin position="673"/>
        <end position="749"/>
    </location>
</feature>
<feature type="compositionally biased region" description="Low complexity" evidence="1">
    <location>
        <begin position="379"/>
        <end position="392"/>
    </location>
</feature>
<name>A0A836BV29_9CHLO</name>
<evidence type="ECO:0000259" key="2">
    <source>
        <dbReference type="SMART" id="SM01272"/>
    </source>
</evidence>
<dbReference type="GO" id="GO:0003729">
    <property type="term" value="F:mRNA binding"/>
    <property type="evidence" value="ECO:0007669"/>
    <property type="project" value="TreeGrafter"/>
</dbReference>
<dbReference type="Pfam" id="PF14438">
    <property type="entry name" value="SM-ATX"/>
    <property type="match status" value="1"/>
</dbReference>
<dbReference type="Proteomes" id="UP000612055">
    <property type="component" value="Unassembled WGS sequence"/>
</dbReference>
<feature type="compositionally biased region" description="Pro residues" evidence="1">
    <location>
        <begin position="283"/>
        <end position="294"/>
    </location>
</feature>
<dbReference type="InterPro" id="IPR025852">
    <property type="entry name" value="SM_dom_ATX"/>
</dbReference>
<evidence type="ECO:0000313" key="3">
    <source>
        <dbReference type="EMBL" id="KAG2488623.1"/>
    </source>
</evidence>
<dbReference type="OrthoDB" id="2275718at2759"/>
<feature type="compositionally biased region" description="Gly residues" evidence="1">
    <location>
        <begin position="344"/>
        <end position="353"/>
    </location>
</feature>
<feature type="compositionally biased region" description="Low complexity" evidence="1">
    <location>
        <begin position="295"/>
        <end position="305"/>
    </location>
</feature>
<comment type="caution">
    <text evidence="3">The sequence shown here is derived from an EMBL/GenBank/DDBJ whole genome shotgun (WGS) entry which is preliminary data.</text>
</comment>
<dbReference type="AlphaFoldDB" id="A0A836BV29"/>
<feature type="domain" description="LsmAD" evidence="2">
    <location>
        <begin position="210"/>
        <end position="281"/>
    </location>
</feature>
<feature type="compositionally biased region" description="Low complexity" evidence="1">
    <location>
        <begin position="501"/>
        <end position="542"/>
    </location>
</feature>
<organism evidence="3 4">
    <name type="scientific">Edaphochlamys debaryana</name>
    <dbReference type="NCBI Taxonomy" id="47281"/>
    <lineage>
        <taxon>Eukaryota</taxon>
        <taxon>Viridiplantae</taxon>
        <taxon>Chlorophyta</taxon>
        <taxon>core chlorophytes</taxon>
        <taxon>Chlorophyceae</taxon>
        <taxon>CS clade</taxon>
        <taxon>Chlamydomonadales</taxon>
        <taxon>Chlamydomonadales incertae sedis</taxon>
        <taxon>Edaphochlamys</taxon>
    </lineage>
</organism>
<dbReference type="EMBL" id="JAEHOE010000081">
    <property type="protein sequence ID" value="KAG2488623.1"/>
    <property type="molecule type" value="Genomic_DNA"/>
</dbReference>
<dbReference type="PANTHER" id="PTHR12854">
    <property type="entry name" value="ATAXIN 2-RELATED"/>
    <property type="match status" value="1"/>
</dbReference>
<dbReference type="SMART" id="SM01272">
    <property type="entry name" value="LsmAD"/>
    <property type="match status" value="1"/>
</dbReference>
<reference evidence="3" key="1">
    <citation type="journal article" date="2020" name="bioRxiv">
        <title>Comparative genomics of Chlamydomonas.</title>
        <authorList>
            <person name="Craig R.J."/>
            <person name="Hasan A.R."/>
            <person name="Ness R.W."/>
            <person name="Keightley P.D."/>
        </authorList>
    </citation>
    <scope>NUCLEOTIDE SEQUENCE</scope>
    <source>
        <strain evidence="3">CCAP 11/70</strain>
    </source>
</reference>
<dbReference type="PANTHER" id="PTHR12854:SF7">
    <property type="entry name" value="ATAXIN-2 HOMOLOG"/>
    <property type="match status" value="1"/>
</dbReference>
<dbReference type="Pfam" id="PF06741">
    <property type="entry name" value="LsmAD"/>
    <property type="match status" value="1"/>
</dbReference>